<gene>
    <name evidence="2" type="ORF">BG60_23820</name>
</gene>
<organism evidence="2 3">
    <name type="scientific">Caballeronia zhejiangensis</name>
    <dbReference type="NCBI Taxonomy" id="871203"/>
    <lineage>
        <taxon>Bacteria</taxon>
        <taxon>Pseudomonadati</taxon>
        <taxon>Pseudomonadota</taxon>
        <taxon>Betaproteobacteria</taxon>
        <taxon>Burkholderiales</taxon>
        <taxon>Burkholderiaceae</taxon>
        <taxon>Caballeronia</taxon>
    </lineage>
</organism>
<evidence type="ECO:0000313" key="3">
    <source>
        <dbReference type="Proteomes" id="UP000027451"/>
    </source>
</evidence>
<dbReference type="EMBL" id="JFHD01000037">
    <property type="protein sequence ID" value="KDR26215.1"/>
    <property type="molecule type" value="Genomic_DNA"/>
</dbReference>
<proteinExistence type="predicted"/>
<dbReference type="RefSeq" id="WP_008345271.1">
    <property type="nucleotide sequence ID" value="NZ_JFHD01000037.1"/>
</dbReference>
<dbReference type="AlphaFoldDB" id="A0A656QBF6"/>
<protein>
    <recommendedName>
        <fullName evidence="1">DNA-binding transcriptional repressor CapW winged helix-turn-helix domain-containing protein</fullName>
    </recommendedName>
</protein>
<reference evidence="2 3" key="1">
    <citation type="submission" date="2014-03" db="EMBL/GenBank/DDBJ databases">
        <title>Draft Genome Sequences of Four Burkholderia Strains.</title>
        <authorList>
            <person name="Liu X.Y."/>
            <person name="Li C.X."/>
            <person name="Xu J.H."/>
        </authorList>
    </citation>
    <scope>NUCLEOTIDE SEQUENCE [LARGE SCALE GENOMIC DNA]</scope>
    <source>
        <strain evidence="2 3">OP-1</strain>
    </source>
</reference>
<comment type="caution">
    <text evidence="2">The sequence shown here is derived from an EMBL/GenBank/DDBJ whole genome shotgun (WGS) entry which is preliminary data.</text>
</comment>
<sequence>MKGRFTLPYAVLQRLRMIDVLLATLGEFDRSVLVEYFGISIPQASADISLYKNLAPNNVTYSSSRKRYVAAVSFARVWD</sequence>
<name>A0A656QBF6_9BURK</name>
<accession>A0A656QBF6</accession>
<keyword evidence="3" id="KW-1185">Reference proteome</keyword>
<dbReference type="OrthoDB" id="6400324at2"/>
<evidence type="ECO:0000313" key="2">
    <source>
        <dbReference type="EMBL" id="KDR26215.1"/>
    </source>
</evidence>
<dbReference type="InterPro" id="IPR059019">
    <property type="entry name" value="WHD_CapW"/>
</dbReference>
<evidence type="ECO:0000259" key="1">
    <source>
        <dbReference type="Pfam" id="PF26109"/>
    </source>
</evidence>
<dbReference type="Pfam" id="PF26109">
    <property type="entry name" value="WHD_BrxR"/>
    <property type="match status" value="1"/>
</dbReference>
<dbReference type="Proteomes" id="UP000027451">
    <property type="component" value="Unassembled WGS sequence"/>
</dbReference>
<feature type="domain" description="DNA-binding transcriptional repressor CapW winged helix-turn-helix" evidence="1">
    <location>
        <begin position="11"/>
        <end position="75"/>
    </location>
</feature>